<dbReference type="EMBL" id="JAUCEY010000008">
    <property type="protein sequence ID" value="MDM5455643.1"/>
    <property type="molecule type" value="Genomic_DNA"/>
</dbReference>
<dbReference type="Proteomes" id="UP001234602">
    <property type="component" value="Unassembled WGS sequence"/>
</dbReference>
<protein>
    <recommendedName>
        <fullName evidence="3">LacI family transcriptional regulator</fullName>
    </recommendedName>
</protein>
<evidence type="ECO:0000313" key="2">
    <source>
        <dbReference type="Proteomes" id="UP001234602"/>
    </source>
</evidence>
<gene>
    <name evidence="1" type="ORF">QUF89_26525</name>
</gene>
<name>A0AAW7II16_9BACI</name>
<organism evidence="1 2">
    <name type="scientific">Peribacillus simplex</name>
    <dbReference type="NCBI Taxonomy" id="1478"/>
    <lineage>
        <taxon>Bacteria</taxon>
        <taxon>Bacillati</taxon>
        <taxon>Bacillota</taxon>
        <taxon>Bacilli</taxon>
        <taxon>Bacillales</taxon>
        <taxon>Bacillaceae</taxon>
        <taxon>Peribacillus</taxon>
    </lineage>
</organism>
<reference evidence="1" key="1">
    <citation type="submission" date="2023-06" db="EMBL/GenBank/DDBJ databases">
        <title>Comparative genomics of Bacillaceae isolates and their secondary metabolite potential.</title>
        <authorList>
            <person name="Song L."/>
            <person name="Nielsen L.J."/>
            <person name="Mohite O."/>
            <person name="Xu X."/>
            <person name="Weber T."/>
            <person name="Kovacs A.T."/>
        </authorList>
    </citation>
    <scope>NUCLEOTIDE SEQUENCE</scope>
    <source>
        <strain evidence="1">D8_B_37</strain>
    </source>
</reference>
<accession>A0AAW7II16</accession>
<dbReference type="Gene3D" id="3.40.50.2300">
    <property type="match status" value="1"/>
</dbReference>
<dbReference type="RefSeq" id="WP_289321158.1">
    <property type="nucleotide sequence ID" value="NZ_JAUCEY010000008.1"/>
</dbReference>
<sequence>MGKEAANLLYQKMVNVDHEQQRIILNPELIIKSS</sequence>
<evidence type="ECO:0000313" key="1">
    <source>
        <dbReference type="EMBL" id="MDM5455643.1"/>
    </source>
</evidence>
<comment type="caution">
    <text evidence="1">The sequence shown here is derived from an EMBL/GenBank/DDBJ whole genome shotgun (WGS) entry which is preliminary data.</text>
</comment>
<evidence type="ECO:0008006" key="3">
    <source>
        <dbReference type="Google" id="ProtNLM"/>
    </source>
</evidence>
<dbReference type="AlphaFoldDB" id="A0AAW7II16"/>
<proteinExistence type="predicted"/>